<dbReference type="AlphaFoldDB" id="A0A367YUI0"/>
<comment type="caution">
    <text evidence="2">The sequence shown here is derived from an EMBL/GenBank/DDBJ whole genome shotgun (WGS) entry which is preliminary data.</text>
</comment>
<keyword evidence="3" id="KW-1185">Reference proteome</keyword>
<evidence type="ECO:0000259" key="1">
    <source>
        <dbReference type="SMART" id="SM00955"/>
    </source>
</evidence>
<sequence>MPARQVRLPASRVPAALAEGVAALERELGVRAEFDADVLAEAERAVAEVDVPALDLTGLELVTIDPPGSRDLDQALFVERRGSGYRVHYAIADVASFVRPGGALDAETHRRGQTLYAPHRRIPLHPTVISEDAASLLAGQPRPAVVWQVDLDADGAFGTSSCRRALVRSREQLSYAEAQRRIDDGSATDSLRLLREVGLLREEQERSRGGVSLPIPEQEVRVGPSGAWELGYRSPLPVEGWNAQVSLLTGMVAAEMMLYAEVGVLRTLPPAEKAGLTRLRRTSQALGIRWPGELDYPEFVRSLDPAEPAHAAMLRACTTLFRGAGYVAFSGSVPTTVAHAAIAAEYAHTTAPLRRLVDRYVLATCLALCADEPVPSWVLRALDGVPEVMAETGRRASAYERRIIDLTEALVLAPRVGETFTGVVVDVDEHEPGVPVRRGRLVVAGPAVEGAVTGDGLRLGAETTVRLAEADVEHARVRFETV</sequence>
<dbReference type="Pfam" id="PF18614">
    <property type="entry name" value="RNase_II_C_S1"/>
    <property type="match status" value="1"/>
</dbReference>
<dbReference type="InterPro" id="IPR001900">
    <property type="entry name" value="RNase_II/R"/>
</dbReference>
<evidence type="ECO:0000313" key="2">
    <source>
        <dbReference type="EMBL" id="RCK69478.1"/>
    </source>
</evidence>
<protein>
    <submittedName>
        <fullName evidence="2">RNB domain-containing ribonuclease</fullName>
    </submittedName>
</protein>
<evidence type="ECO:0000313" key="3">
    <source>
        <dbReference type="Proteomes" id="UP000252770"/>
    </source>
</evidence>
<dbReference type="SMART" id="SM00955">
    <property type="entry name" value="RNB"/>
    <property type="match status" value="1"/>
</dbReference>
<gene>
    <name evidence="2" type="ORF">DT076_11425</name>
</gene>
<dbReference type="GO" id="GO:0003723">
    <property type="term" value="F:RNA binding"/>
    <property type="evidence" value="ECO:0007669"/>
    <property type="project" value="InterPro"/>
</dbReference>
<organism evidence="2 3">
    <name type="scientific">Desertihabitans brevis</name>
    <dbReference type="NCBI Taxonomy" id="2268447"/>
    <lineage>
        <taxon>Bacteria</taxon>
        <taxon>Bacillati</taxon>
        <taxon>Actinomycetota</taxon>
        <taxon>Actinomycetes</taxon>
        <taxon>Propionibacteriales</taxon>
        <taxon>Propionibacteriaceae</taxon>
        <taxon>Desertihabitans</taxon>
    </lineage>
</organism>
<dbReference type="SUPFAM" id="SSF50249">
    <property type="entry name" value="Nucleic acid-binding proteins"/>
    <property type="match status" value="1"/>
</dbReference>
<dbReference type="InterPro" id="IPR040596">
    <property type="entry name" value="RNase_II_C_S1"/>
</dbReference>
<name>A0A367YUI0_9ACTN</name>
<dbReference type="Proteomes" id="UP000252770">
    <property type="component" value="Unassembled WGS sequence"/>
</dbReference>
<dbReference type="GO" id="GO:0006402">
    <property type="term" value="P:mRNA catabolic process"/>
    <property type="evidence" value="ECO:0007669"/>
    <property type="project" value="TreeGrafter"/>
</dbReference>
<dbReference type="PANTHER" id="PTHR23355">
    <property type="entry name" value="RIBONUCLEASE"/>
    <property type="match status" value="1"/>
</dbReference>
<dbReference type="PANTHER" id="PTHR23355:SF9">
    <property type="entry name" value="DIS3-LIKE EXONUCLEASE 2"/>
    <property type="match status" value="1"/>
</dbReference>
<proteinExistence type="predicted"/>
<dbReference type="EMBL" id="QOUI01000006">
    <property type="protein sequence ID" value="RCK69478.1"/>
    <property type="molecule type" value="Genomic_DNA"/>
</dbReference>
<reference evidence="2 3" key="1">
    <citation type="submission" date="2018-07" db="EMBL/GenBank/DDBJ databases">
        <title>Desertimonas flava gen. nov. sp. nov.</title>
        <authorList>
            <person name="Liu S."/>
        </authorList>
    </citation>
    <scope>NUCLEOTIDE SEQUENCE [LARGE SCALE GENOMIC DNA]</scope>
    <source>
        <strain evidence="2 3">16Sb5-5</strain>
    </source>
</reference>
<dbReference type="GO" id="GO:0004540">
    <property type="term" value="F:RNA nuclease activity"/>
    <property type="evidence" value="ECO:0007669"/>
    <property type="project" value="InterPro"/>
</dbReference>
<dbReference type="Pfam" id="PF00773">
    <property type="entry name" value="RNB"/>
    <property type="match status" value="1"/>
</dbReference>
<feature type="domain" description="RNB" evidence="1">
    <location>
        <begin position="53"/>
        <end position="371"/>
    </location>
</feature>
<accession>A0A367YUI0</accession>
<dbReference type="InterPro" id="IPR050180">
    <property type="entry name" value="RNR_Ribonuclease"/>
</dbReference>
<dbReference type="InterPro" id="IPR012340">
    <property type="entry name" value="NA-bd_OB-fold"/>
</dbReference>